<gene>
    <name evidence="2" type="ORF">EUGRSUZ_L01069</name>
</gene>
<reference evidence="1" key="4">
    <citation type="submission" date="2023-07" db="EMBL/GenBank/DDBJ databases">
        <authorList>
            <person name="Myburg A.A."/>
            <person name="Grattapaglia D."/>
            <person name="Tuskan G.A."/>
            <person name="Hellsten U."/>
            <person name="Hayes R.D."/>
            <person name="Grimwood J."/>
            <person name="Jenkins J."/>
            <person name="Lindquist E."/>
            <person name="Tice H."/>
            <person name="Bauer D."/>
            <person name="Goodstein D.M."/>
            <person name="Dubchak I."/>
            <person name="Poliakov A."/>
            <person name="Mizrachi E."/>
            <person name="Kullan A.R."/>
            <person name="Hussey S.G."/>
            <person name="Pinard D."/>
            <person name="Van D.M."/>
            <person name="Singh P."/>
            <person name="Van J.I."/>
            <person name="Silva-Junior O.B."/>
            <person name="Togawa R.C."/>
            <person name="Pappas M.R."/>
            <person name="Faria D.A."/>
            <person name="Sansaloni C.P."/>
            <person name="Petroli C.D."/>
            <person name="Yang X."/>
            <person name="Ranjan P."/>
            <person name="Tschaplinski T.J."/>
            <person name="Ye C.Y."/>
            <person name="Li T."/>
            <person name="Sterck L."/>
            <person name="Vanneste K."/>
            <person name="Murat F."/>
            <person name="Soler M."/>
            <person name="Clemente H.S."/>
            <person name="Saidi N."/>
            <person name="Cassan-Wang H."/>
            <person name="Dunand C."/>
            <person name="Hefer C.A."/>
            <person name="Bornberg-Bauer E."/>
            <person name="Kersting A.R."/>
            <person name="Vining K."/>
            <person name="Amarasinghe V."/>
            <person name="Ranik M."/>
            <person name="Naithani S."/>
            <person name="Elser J."/>
            <person name="Boyd A.E."/>
            <person name="Liston A."/>
            <person name="Spatafora J.W."/>
            <person name="Dharmwardhana P."/>
            <person name="Raja R."/>
            <person name="Sullivan C."/>
            <person name="Romanel E."/>
            <person name="Alves-Ferreira M."/>
            <person name="Kulheim C."/>
            <person name="Foley W."/>
            <person name="Carocha V."/>
            <person name="Paiva J."/>
            <person name="Kudrna D."/>
            <person name="Brommonschenkel S.H."/>
            <person name="Pasquali G."/>
            <person name="Byrne M."/>
            <person name="Rigault P."/>
            <person name="Tibbits J."/>
            <person name="Spokevicius A."/>
            <person name="Jones R.C."/>
            <person name="Steane D.A."/>
            <person name="Vaillancourt R.E."/>
            <person name="Potts B.M."/>
            <person name="Joubert F."/>
            <person name="Barry K."/>
            <person name="Pappas G.J."/>
            <person name="Strauss S.H."/>
            <person name="Jaiswal P."/>
            <person name="Grima-Pettenati J."/>
            <person name="Salse J."/>
            <person name="Van D.P."/>
            <person name="Rokhsar D.S."/>
            <person name="Schmutz J."/>
        </authorList>
    </citation>
    <scope>NUCLEOTIDE SEQUENCE</scope>
    <source>
        <tissue evidence="1">Leaf extractions</tissue>
    </source>
</reference>
<reference evidence="1" key="3">
    <citation type="submission" date="2023-04" db="EMBL/GenBank/DDBJ databases">
        <title>WGS assembly of Eucalyptus grandis.</title>
        <authorList>
            <person name="Myburg A."/>
            <person name="Grattapaglia D."/>
            <person name="Tuskan G."/>
            <person name="Hellsten U."/>
            <person name="Hayes R."/>
            <person name="Grimwood J."/>
            <person name="Jenkins J."/>
            <person name="Lindquist E."/>
            <person name="Tice H."/>
            <person name="Bauer D."/>
            <person name="Goodstein D."/>
            <person name="Dubchak I."/>
            <person name="Poliakov A."/>
            <person name="Mizrachi E."/>
            <person name="Kullan A."/>
            <person name="Hussey S."/>
            <person name="Pinard D."/>
            <person name="Van D."/>
            <person name="Singh P."/>
            <person name="Van J."/>
            <person name="Silva-Junior O."/>
            <person name="Togawa R."/>
            <person name="Pappas M."/>
            <person name="Faria D."/>
            <person name="Sansaloni C."/>
            <person name="Petroli C."/>
            <person name="Yang X."/>
            <person name="Ranjan P."/>
            <person name="Tschaplinski T."/>
            <person name="Ye C."/>
            <person name="Li T."/>
            <person name="Sterck L."/>
            <person name="Vanneste K."/>
            <person name="Murat F."/>
            <person name="Soler M."/>
            <person name="Clemente H."/>
            <person name="Saidi N."/>
            <person name="Cassan-Wang H."/>
            <person name="Dunand C."/>
            <person name="Hefer C."/>
            <person name="Bornberg-Bauer E."/>
            <person name="Kersting A."/>
            <person name="Vining K."/>
            <person name="Amarasinghe V."/>
            <person name="Ranik M."/>
            <person name="Naithani S."/>
            <person name="Elser J."/>
            <person name="Boyd A."/>
            <person name="Liston A."/>
            <person name="Spatafora J."/>
            <person name="Dharmwardhana P."/>
            <person name="Raja R."/>
            <person name="Sullivan C."/>
            <person name="Romanel E."/>
            <person name="Alves-Ferreira M."/>
            <person name="Kulheim C."/>
            <person name="Foley W."/>
            <person name="Carocha V."/>
            <person name="Paiva J."/>
            <person name="Kudrna D."/>
            <person name="Brommonschenkel S."/>
            <person name="Pasquali G."/>
            <person name="Byrne M."/>
            <person name="Rigault P."/>
            <person name="Tibbits J."/>
            <person name="Spokevicius A."/>
            <person name="Jones R."/>
            <person name="Steane D."/>
            <person name="Vaillancourt R."/>
            <person name="Potts B."/>
            <person name="Joubert F."/>
            <person name="Barry K."/>
            <person name="Pappas G."/>
            <person name="Strauss S."/>
            <person name="Jaiswal P."/>
            <person name="Grima-Pettenati J."/>
            <person name="Salse J."/>
            <person name="Van D."/>
            <person name="Rokhsar D."/>
            <person name="Schmutz J."/>
        </authorList>
    </citation>
    <scope>NUCLEOTIDE SEQUENCE</scope>
    <source>
        <tissue evidence="1">Leaf extractions</tissue>
    </source>
</reference>
<organism evidence="2">
    <name type="scientific">Eucalyptus grandis</name>
    <name type="common">Flooded gum</name>
    <dbReference type="NCBI Taxonomy" id="71139"/>
    <lineage>
        <taxon>Eukaryota</taxon>
        <taxon>Viridiplantae</taxon>
        <taxon>Streptophyta</taxon>
        <taxon>Embryophyta</taxon>
        <taxon>Tracheophyta</taxon>
        <taxon>Spermatophyta</taxon>
        <taxon>Magnoliopsida</taxon>
        <taxon>eudicotyledons</taxon>
        <taxon>Gunneridae</taxon>
        <taxon>Pentapetalae</taxon>
        <taxon>rosids</taxon>
        <taxon>malvids</taxon>
        <taxon>Myrtales</taxon>
        <taxon>Myrtaceae</taxon>
        <taxon>Myrtoideae</taxon>
        <taxon>Eucalypteae</taxon>
        <taxon>Eucalyptus</taxon>
    </lineage>
</organism>
<sequence>MQFCESIVSSLLGNFISPSLIENDINSGQFPTYKLLRQARFQITSLSCHRYINFLQLFISNFSSLTKELVNS</sequence>
<dbReference type="InParanoid" id="A0A058ZV74"/>
<name>A0A058ZV74_EUCGR</name>
<protein>
    <submittedName>
        <fullName evidence="2">Uncharacterized protein</fullName>
    </submittedName>
</protein>
<keyword evidence="3" id="KW-1185">Reference proteome</keyword>
<evidence type="ECO:0000313" key="2">
    <source>
        <dbReference type="EMBL" id="KCW45266.1"/>
    </source>
</evidence>
<evidence type="ECO:0000313" key="3">
    <source>
        <dbReference type="Proteomes" id="UP000030711"/>
    </source>
</evidence>
<dbReference type="EMBL" id="MU848352">
    <property type="protein sequence ID" value="KAK2632787.1"/>
    <property type="molecule type" value="Genomic_DNA"/>
</dbReference>
<accession>A0A058ZV74</accession>
<reference evidence="2" key="1">
    <citation type="submission" date="2013-07" db="EMBL/GenBank/DDBJ databases">
        <title>The genome of Eucalyptus grandis.</title>
        <authorList>
            <person name="Schmutz J."/>
            <person name="Hayes R."/>
            <person name="Myburg A."/>
            <person name="Tuskan G."/>
            <person name="Grattapaglia D."/>
            <person name="Rokhsar D.S."/>
        </authorList>
    </citation>
    <scope>NUCLEOTIDE SEQUENCE</scope>
    <source>
        <tissue evidence="2">Leaf extractions</tissue>
    </source>
</reference>
<dbReference type="Gramene" id="KCW45266">
    <property type="protein sequence ID" value="KCW45266"/>
    <property type="gene ID" value="EUGRSUZ_L01069"/>
</dbReference>
<evidence type="ECO:0000313" key="1">
    <source>
        <dbReference type="EMBL" id="KAK2632787.1"/>
    </source>
</evidence>
<proteinExistence type="predicted"/>
<dbReference type="AlphaFoldDB" id="A0A058ZV74"/>
<reference evidence="1" key="2">
    <citation type="journal article" date="2014" name="Nature">
        <title>The genome of Eucalyptus grandis.</title>
        <authorList>
            <person name="Myburg A.A."/>
            <person name="Grattapaglia D."/>
            <person name="Tuskan G.A."/>
            <person name="Hellsten U."/>
            <person name="Hayes R.D."/>
            <person name="Grimwood J."/>
            <person name="Jenkins J."/>
            <person name="Lindquist E."/>
            <person name="Tice H."/>
            <person name="Bauer D."/>
            <person name="Goodstein D.M."/>
            <person name="Dubchak I."/>
            <person name="Poliakov A."/>
            <person name="Mizrachi E."/>
            <person name="Kullan A.R."/>
            <person name="Hussey S.G."/>
            <person name="Pinard D."/>
            <person name="van der Merwe K."/>
            <person name="Singh P."/>
            <person name="van Jaarsveld I."/>
            <person name="Silva-Junior O.B."/>
            <person name="Togawa R.C."/>
            <person name="Pappas M.R."/>
            <person name="Faria D.A."/>
            <person name="Sansaloni C.P."/>
            <person name="Petroli C.D."/>
            <person name="Yang X."/>
            <person name="Ranjan P."/>
            <person name="Tschaplinski T.J."/>
            <person name="Ye C.Y."/>
            <person name="Li T."/>
            <person name="Sterck L."/>
            <person name="Vanneste K."/>
            <person name="Murat F."/>
            <person name="Soler M."/>
            <person name="Clemente H.S."/>
            <person name="Saidi N."/>
            <person name="Cassan-Wang H."/>
            <person name="Dunand C."/>
            <person name="Hefer C.A."/>
            <person name="Bornberg-Bauer E."/>
            <person name="Kersting A.R."/>
            <person name="Vining K."/>
            <person name="Amarasinghe V."/>
            <person name="Ranik M."/>
            <person name="Naithani S."/>
            <person name="Elser J."/>
            <person name="Boyd A.E."/>
            <person name="Liston A."/>
            <person name="Spatafora J.W."/>
            <person name="Dharmwardhana P."/>
            <person name="Raja R."/>
            <person name="Sullivan C."/>
            <person name="Romanel E."/>
            <person name="Alves-Ferreira M."/>
            <person name="Kulheim C."/>
            <person name="Foley W."/>
            <person name="Carocha V."/>
            <person name="Paiva J."/>
            <person name="Kudrna D."/>
            <person name="Brommonschenkel S.H."/>
            <person name="Pasquali G."/>
            <person name="Byrne M."/>
            <person name="Rigault P."/>
            <person name="Tibbits J."/>
            <person name="Spokevicius A."/>
            <person name="Jones R.C."/>
            <person name="Steane D.A."/>
            <person name="Vaillancourt R.E."/>
            <person name="Potts B.M."/>
            <person name="Joubert F."/>
            <person name="Barry K."/>
            <person name="Pappas G.J."/>
            <person name="Strauss S.H."/>
            <person name="Jaiswal P."/>
            <person name="Grima-Pettenati J."/>
            <person name="Salse J."/>
            <person name="Van de Peer Y."/>
            <person name="Rokhsar D.S."/>
            <person name="Schmutz J."/>
        </authorList>
    </citation>
    <scope>NUCLEOTIDE SEQUENCE</scope>
    <source>
        <tissue evidence="1">Leaf extractions</tissue>
    </source>
</reference>
<dbReference type="EMBL" id="KK198867">
    <property type="protein sequence ID" value="KCW45266.1"/>
    <property type="molecule type" value="Genomic_DNA"/>
</dbReference>
<dbReference type="Proteomes" id="UP000030711">
    <property type="component" value="Unassembled WGS sequence"/>
</dbReference>